<accession>A0A1A9LG32</accession>
<dbReference type="RefSeq" id="WP_068761865.1">
    <property type="nucleotide sequence ID" value="NZ_LXIE01000013.1"/>
</dbReference>
<reference evidence="1 2" key="1">
    <citation type="submission" date="2016-05" db="EMBL/GenBank/DDBJ databases">
        <title>Genome sequencing of Vitellibacter soesokkakensis RSSK-12.</title>
        <authorList>
            <person name="Thevarajoo S."/>
            <person name="Selvaratnam C."/>
            <person name="Goh K.M."/>
            <person name="Chan K.-G."/>
            <person name="Chong C.S."/>
        </authorList>
    </citation>
    <scope>NUCLEOTIDE SEQUENCE [LARGE SCALE GENOMIC DNA]</scope>
    <source>
        <strain evidence="1 2">RSSK-12</strain>
    </source>
</reference>
<dbReference type="STRING" id="1385699.A7A78_12190"/>
<dbReference type="EMBL" id="LXIE01000013">
    <property type="protein sequence ID" value="OAD91405.1"/>
    <property type="molecule type" value="Genomic_DNA"/>
</dbReference>
<dbReference type="AlphaFoldDB" id="A0A1A9LG32"/>
<proteinExistence type="predicted"/>
<dbReference type="PROSITE" id="PS51257">
    <property type="entry name" value="PROKAR_LIPOPROTEIN"/>
    <property type="match status" value="1"/>
</dbReference>
<dbReference type="Pfam" id="PF04170">
    <property type="entry name" value="NlpE"/>
    <property type="match status" value="1"/>
</dbReference>
<gene>
    <name evidence="1" type="ORF">A7A78_12190</name>
</gene>
<protein>
    <recommendedName>
        <fullName evidence="3">Copper resistance protein NlpE</fullName>
    </recommendedName>
</protein>
<name>A0A1A9LG32_9FLAO</name>
<dbReference type="Proteomes" id="UP000077552">
    <property type="component" value="Unassembled WGS sequence"/>
</dbReference>
<organism evidence="1 2">
    <name type="scientific">Aequorivita soesokkakensis</name>
    <dbReference type="NCBI Taxonomy" id="1385699"/>
    <lineage>
        <taxon>Bacteria</taxon>
        <taxon>Pseudomonadati</taxon>
        <taxon>Bacteroidota</taxon>
        <taxon>Flavobacteriia</taxon>
        <taxon>Flavobacteriales</taxon>
        <taxon>Flavobacteriaceae</taxon>
        <taxon>Aequorivita</taxon>
    </lineage>
</organism>
<comment type="caution">
    <text evidence="1">The sequence shown here is derived from an EMBL/GenBank/DDBJ whole genome shotgun (WGS) entry which is preliminary data.</text>
</comment>
<dbReference type="InterPro" id="IPR007298">
    <property type="entry name" value="Cu-R_lipoprotein_NlpE"/>
</dbReference>
<dbReference type="Gene3D" id="2.40.128.640">
    <property type="match status" value="1"/>
</dbReference>
<evidence type="ECO:0000313" key="1">
    <source>
        <dbReference type="EMBL" id="OAD91405.1"/>
    </source>
</evidence>
<keyword evidence="2" id="KW-1185">Reference proteome</keyword>
<sequence>MKKSIVLVAVIATFIFGCKNGEKNEISSEENIENVEASSTEMDSHNSENSLDWLGVYEGTIPCADCEGIKTTLEFRNDNTFTLWQTYMGKTEGESDFKENGTYVWDETGSKVLLNGESQTLQYKVGENQLWMLDKSGNTIEGDMAAMYILKKKAE</sequence>
<evidence type="ECO:0008006" key="3">
    <source>
        <dbReference type="Google" id="ProtNLM"/>
    </source>
</evidence>
<dbReference type="OrthoDB" id="5348860at2"/>
<evidence type="ECO:0000313" key="2">
    <source>
        <dbReference type="Proteomes" id="UP000077552"/>
    </source>
</evidence>